<keyword evidence="2" id="KW-1185">Reference proteome</keyword>
<dbReference type="EMBL" id="AP023396">
    <property type="protein sequence ID" value="BCK56616.1"/>
    <property type="molecule type" value="Genomic_DNA"/>
</dbReference>
<dbReference type="KEGG" id="nwl:NWFMUON74_43880"/>
<evidence type="ECO:0000313" key="1">
    <source>
        <dbReference type="EMBL" id="BCK56616.1"/>
    </source>
</evidence>
<accession>A0A7G1KPW5</accession>
<dbReference type="AlphaFoldDB" id="A0A7G1KPW5"/>
<proteinExistence type="predicted"/>
<reference evidence="1 2" key="1">
    <citation type="submission" date="2020-08" db="EMBL/GenBank/DDBJ databases">
        <title>Genome Sequencing of Nocardia wallacei strain FMUON74 and assembly.</title>
        <authorList>
            <person name="Toyokawa M."/>
            <person name="Uesaka K."/>
        </authorList>
    </citation>
    <scope>NUCLEOTIDE SEQUENCE [LARGE SCALE GENOMIC DNA]</scope>
    <source>
        <strain evidence="1 2">FMUON74</strain>
    </source>
</reference>
<name>A0A7G1KPW5_9NOCA</name>
<organism evidence="1 2">
    <name type="scientific">Nocardia wallacei</name>
    <dbReference type="NCBI Taxonomy" id="480035"/>
    <lineage>
        <taxon>Bacteria</taxon>
        <taxon>Bacillati</taxon>
        <taxon>Actinomycetota</taxon>
        <taxon>Actinomycetes</taxon>
        <taxon>Mycobacteriales</taxon>
        <taxon>Nocardiaceae</taxon>
        <taxon>Nocardia</taxon>
    </lineage>
</organism>
<dbReference type="Proteomes" id="UP000516173">
    <property type="component" value="Chromosome"/>
</dbReference>
<gene>
    <name evidence="1" type="ORF">NWFMUON74_43880</name>
</gene>
<sequence>MGSGRAQICPTALGFVAHDSTGLLGGIGVGVDQAAAAVAPRIPAAASVPRNARIALLMTTSGAPIAEN</sequence>
<evidence type="ECO:0000313" key="2">
    <source>
        <dbReference type="Proteomes" id="UP000516173"/>
    </source>
</evidence>
<protein>
    <submittedName>
        <fullName evidence="1">Uncharacterized protein</fullName>
    </submittedName>
</protein>